<comment type="caution">
    <text evidence="1">The sequence shown here is derived from an EMBL/GenBank/DDBJ whole genome shotgun (WGS) entry which is preliminary data.</text>
</comment>
<dbReference type="RefSeq" id="WP_191736851.1">
    <property type="nucleotide sequence ID" value="NZ_JACYFS010000003.1"/>
</dbReference>
<proteinExistence type="predicted"/>
<evidence type="ECO:0000313" key="2">
    <source>
        <dbReference type="Proteomes" id="UP000637299"/>
    </source>
</evidence>
<gene>
    <name evidence="1" type="ORF">IC610_10635</name>
</gene>
<protein>
    <submittedName>
        <fullName evidence="1">Uncharacterized protein</fullName>
    </submittedName>
</protein>
<name>A0ABR8ZCB4_9FLAO</name>
<sequence length="259" mass="30790">MGIKKNFSAILFFISTSLLCQLSLKVRELNYDEFKEYVPDNDFVKSMESQYKGHIFEISLINNTKKTISLPLDTLSYALPYTEDIWRYYKGEDFRTDPDLFNVLGVHPFLFQKNKFIDKEFDMPYHLNIIPPPDAMEKNQSKTDRLTVIKQWKEKNKLPSNLYAVYNWYLLNNMVTINPKATIKYRIYFNPFLKRQNVFDYHEFYTQLDAEIPYGANFKIILNENLYKFLTKEDKLMYPDLFTGVVTSETLDILTNSNK</sequence>
<evidence type="ECO:0000313" key="1">
    <source>
        <dbReference type="EMBL" id="MBD8082872.1"/>
    </source>
</evidence>
<reference evidence="1 2" key="1">
    <citation type="submission" date="2020-09" db="EMBL/GenBank/DDBJ databases">
        <title>Genome seq and assembly of Chryseobacterium sp.</title>
        <authorList>
            <person name="Chhetri G."/>
        </authorList>
    </citation>
    <scope>NUCLEOTIDE SEQUENCE [LARGE SCALE GENOMIC DNA]</scope>
    <source>
        <strain evidence="1 2">GCR10</strain>
    </source>
</reference>
<accession>A0ABR8ZCB4</accession>
<keyword evidence="2" id="KW-1185">Reference proteome</keyword>
<dbReference type="EMBL" id="JACYFS010000003">
    <property type="protein sequence ID" value="MBD8082872.1"/>
    <property type="molecule type" value="Genomic_DNA"/>
</dbReference>
<dbReference type="Proteomes" id="UP000637299">
    <property type="component" value="Unassembled WGS sequence"/>
</dbReference>
<organism evidence="1 2">
    <name type="scientific">Chryseobacterium caseinilyticum</name>
    <dbReference type="NCBI Taxonomy" id="2771428"/>
    <lineage>
        <taxon>Bacteria</taxon>
        <taxon>Pseudomonadati</taxon>
        <taxon>Bacteroidota</taxon>
        <taxon>Flavobacteriia</taxon>
        <taxon>Flavobacteriales</taxon>
        <taxon>Weeksellaceae</taxon>
        <taxon>Chryseobacterium group</taxon>
        <taxon>Chryseobacterium</taxon>
    </lineage>
</organism>